<dbReference type="InterPro" id="IPR010982">
    <property type="entry name" value="Lambda_DNA-bd_dom_sf"/>
</dbReference>
<dbReference type="RefSeq" id="WP_103705061.1">
    <property type="nucleotide sequence ID" value="NZ_PQGA01000007.1"/>
</dbReference>
<protein>
    <submittedName>
        <fullName evidence="2">Helix-turn-helix protein</fullName>
    </submittedName>
</protein>
<evidence type="ECO:0000313" key="3">
    <source>
        <dbReference type="Proteomes" id="UP000237381"/>
    </source>
</evidence>
<dbReference type="SMART" id="SM00530">
    <property type="entry name" value="HTH_XRE"/>
    <property type="match status" value="1"/>
</dbReference>
<dbReference type="Gene3D" id="1.10.260.40">
    <property type="entry name" value="lambda repressor-like DNA-binding domains"/>
    <property type="match status" value="1"/>
</dbReference>
<dbReference type="Proteomes" id="UP000237381">
    <property type="component" value="Unassembled WGS sequence"/>
</dbReference>
<keyword evidence="3" id="KW-1185">Reference proteome</keyword>
<gene>
    <name evidence="2" type="ORF">B0G62_107108</name>
</gene>
<evidence type="ECO:0000259" key="1">
    <source>
        <dbReference type="PROSITE" id="PS50943"/>
    </source>
</evidence>
<comment type="caution">
    <text evidence="2">The sequence shown here is derived from an EMBL/GenBank/DDBJ whole genome shotgun (WGS) entry which is preliminary data.</text>
</comment>
<sequence>MATKEPTTVFGRRLRDARRLVGIPQDRLGVQIGLDEGTASARMSRYETGTHEPAFDIAVKLAKALHLPTAYFYCDDDELANVILVWGHLSRSERKRVRPLIEAEFSIKASG</sequence>
<dbReference type="OrthoDB" id="6006530at2"/>
<name>A0A2S4M8T9_9BURK</name>
<dbReference type="EMBL" id="PQGA01000007">
    <property type="protein sequence ID" value="POR51081.1"/>
    <property type="molecule type" value="Genomic_DNA"/>
</dbReference>
<accession>A0A2S4M8T9</accession>
<dbReference type="CDD" id="cd00093">
    <property type="entry name" value="HTH_XRE"/>
    <property type="match status" value="1"/>
</dbReference>
<dbReference type="GO" id="GO:0003677">
    <property type="term" value="F:DNA binding"/>
    <property type="evidence" value="ECO:0007669"/>
    <property type="project" value="InterPro"/>
</dbReference>
<dbReference type="AlphaFoldDB" id="A0A2S4M8T9"/>
<organism evidence="2 3">
    <name type="scientific">Paraburkholderia eburnea</name>
    <dbReference type="NCBI Taxonomy" id="1189126"/>
    <lineage>
        <taxon>Bacteria</taxon>
        <taxon>Pseudomonadati</taxon>
        <taxon>Pseudomonadota</taxon>
        <taxon>Betaproteobacteria</taxon>
        <taxon>Burkholderiales</taxon>
        <taxon>Burkholderiaceae</taxon>
        <taxon>Paraburkholderia</taxon>
    </lineage>
</organism>
<proteinExistence type="predicted"/>
<feature type="domain" description="HTH cro/C1-type" evidence="1">
    <location>
        <begin position="14"/>
        <end position="72"/>
    </location>
</feature>
<dbReference type="PROSITE" id="PS50943">
    <property type="entry name" value="HTH_CROC1"/>
    <property type="match status" value="1"/>
</dbReference>
<dbReference type="Pfam" id="PF01381">
    <property type="entry name" value="HTH_3"/>
    <property type="match status" value="1"/>
</dbReference>
<dbReference type="InterPro" id="IPR001387">
    <property type="entry name" value="Cro/C1-type_HTH"/>
</dbReference>
<evidence type="ECO:0000313" key="2">
    <source>
        <dbReference type="EMBL" id="POR51081.1"/>
    </source>
</evidence>
<dbReference type="SUPFAM" id="SSF47413">
    <property type="entry name" value="lambda repressor-like DNA-binding domains"/>
    <property type="match status" value="1"/>
</dbReference>
<reference evidence="2 3" key="1">
    <citation type="submission" date="2018-01" db="EMBL/GenBank/DDBJ databases">
        <title>Genomic Encyclopedia of Type Strains, Phase III (KMG-III): the genomes of soil and plant-associated and newly described type strains.</title>
        <authorList>
            <person name="Whitman W."/>
        </authorList>
    </citation>
    <scope>NUCLEOTIDE SEQUENCE [LARGE SCALE GENOMIC DNA]</scope>
    <source>
        <strain evidence="2 3">JCM 18070</strain>
    </source>
</reference>